<evidence type="ECO:0000313" key="2">
    <source>
        <dbReference type="EMBL" id="KAG2425206.1"/>
    </source>
</evidence>
<dbReference type="AlphaFoldDB" id="A0A835SGN8"/>
<evidence type="ECO:0000256" key="1">
    <source>
        <dbReference type="SAM" id="MobiDB-lite"/>
    </source>
</evidence>
<feature type="region of interest" description="Disordered" evidence="1">
    <location>
        <begin position="287"/>
        <end position="349"/>
    </location>
</feature>
<name>A0A835SGN8_CHLIN</name>
<proteinExistence type="predicted"/>
<evidence type="ECO:0000313" key="3">
    <source>
        <dbReference type="Proteomes" id="UP000650467"/>
    </source>
</evidence>
<protein>
    <submittedName>
        <fullName evidence="2">Uncharacterized protein</fullName>
    </submittedName>
</protein>
<accession>A0A835SGN8</accession>
<feature type="compositionally biased region" description="Pro residues" evidence="1">
    <location>
        <begin position="299"/>
        <end position="314"/>
    </location>
</feature>
<reference evidence="2" key="1">
    <citation type="journal article" date="2020" name="bioRxiv">
        <title>Comparative genomics of Chlamydomonas.</title>
        <authorList>
            <person name="Craig R.J."/>
            <person name="Hasan A.R."/>
            <person name="Ness R.W."/>
            <person name="Keightley P.D."/>
        </authorList>
    </citation>
    <scope>NUCLEOTIDE SEQUENCE</scope>
    <source>
        <strain evidence="2">SAG 7.73</strain>
    </source>
</reference>
<feature type="compositionally biased region" description="Low complexity" evidence="1">
    <location>
        <begin position="289"/>
        <end position="298"/>
    </location>
</feature>
<keyword evidence="3" id="KW-1185">Reference proteome</keyword>
<dbReference type="Proteomes" id="UP000650467">
    <property type="component" value="Unassembled WGS sequence"/>
</dbReference>
<organism evidence="2 3">
    <name type="scientific">Chlamydomonas incerta</name>
    <dbReference type="NCBI Taxonomy" id="51695"/>
    <lineage>
        <taxon>Eukaryota</taxon>
        <taxon>Viridiplantae</taxon>
        <taxon>Chlorophyta</taxon>
        <taxon>core chlorophytes</taxon>
        <taxon>Chlorophyceae</taxon>
        <taxon>CS clade</taxon>
        <taxon>Chlamydomonadales</taxon>
        <taxon>Chlamydomonadaceae</taxon>
        <taxon>Chlamydomonas</taxon>
    </lineage>
</organism>
<gene>
    <name evidence="2" type="ORF">HXX76_013957</name>
</gene>
<sequence>MAAVVNNSQQVGMPQDKAPVIASARVGRGRMVVFGAESMLTGCCGLGNLEEFDPTELDKILINAANWTSWYGTKTGRKAIMRVSDKRLVPVAKYIASKLPNVFATPKEFNADFYLPLTTFAKGGSERCDVYLVMGADPVQSSNQKVKRTLRSFLEMGKGILLAGPVVVAPTVNTGNTSTRRILLDDGDEEAPASSMPSDEWTRPDTMFGRTTVMGGNATAVNVTDVPALNFRELLSMVLDKKGQASSAEFAVYNARLLKERADLDASDIAQFDDALRAKVAEYDKTLGKPAPSSAAARPSPPRPSPSNTPPSPKPSTAATPSVQKPPAPIPPSPKPSSPKPPSPSAARG</sequence>
<feature type="compositionally biased region" description="Pro residues" evidence="1">
    <location>
        <begin position="324"/>
        <end position="349"/>
    </location>
</feature>
<comment type="caution">
    <text evidence="2">The sequence shown here is derived from an EMBL/GenBank/DDBJ whole genome shotgun (WGS) entry which is preliminary data.</text>
</comment>
<dbReference type="EMBL" id="JAEHOC010000058">
    <property type="protein sequence ID" value="KAG2425206.1"/>
    <property type="molecule type" value="Genomic_DNA"/>
</dbReference>